<gene>
    <name evidence="2" type="ORF">SAMN05216272_105158</name>
</gene>
<evidence type="ECO:0000313" key="2">
    <source>
        <dbReference type="EMBL" id="SDI04633.1"/>
    </source>
</evidence>
<dbReference type="Proteomes" id="UP000199636">
    <property type="component" value="Unassembled WGS sequence"/>
</dbReference>
<dbReference type="STRING" id="428992.SAMN05216272_105158"/>
<evidence type="ECO:0000313" key="3">
    <source>
        <dbReference type="Proteomes" id="UP000199636"/>
    </source>
</evidence>
<dbReference type="AlphaFoldDB" id="A0A1G8HDB6"/>
<reference evidence="3" key="1">
    <citation type="submission" date="2016-10" db="EMBL/GenBank/DDBJ databases">
        <authorList>
            <person name="Varghese N."/>
            <person name="Submissions S."/>
        </authorList>
    </citation>
    <scope>NUCLEOTIDE SEQUENCE [LARGE SCALE GENOMIC DNA]</scope>
    <source>
        <strain evidence="3">CCM 7469</strain>
    </source>
</reference>
<organism evidence="2 3">
    <name type="scientific">Pseudomonas panipatensis</name>
    <dbReference type="NCBI Taxonomy" id="428992"/>
    <lineage>
        <taxon>Bacteria</taxon>
        <taxon>Pseudomonadati</taxon>
        <taxon>Pseudomonadota</taxon>
        <taxon>Gammaproteobacteria</taxon>
        <taxon>Pseudomonadales</taxon>
        <taxon>Pseudomonadaceae</taxon>
        <taxon>Pseudomonas</taxon>
    </lineage>
</organism>
<protein>
    <submittedName>
        <fullName evidence="2">Chaperone modulatory protein CbpM</fullName>
    </submittedName>
</protein>
<dbReference type="Gene3D" id="1.10.1660.10">
    <property type="match status" value="1"/>
</dbReference>
<accession>A0A1G8HDB6</accession>
<sequence length="102" mass="11968">MTMAHVLLTLELDELCESARLPREVLLEIVDVGIVEPRERRGDTWLFDAAALTLVRRAARLQREFELDWPGIALAMRLLDEVEQLRAENRQLRQRLARYLED</sequence>
<feature type="coiled-coil region" evidence="1">
    <location>
        <begin position="75"/>
        <end position="102"/>
    </location>
</feature>
<keyword evidence="1" id="KW-0175">Coiled coil</keyword>
<name>A0A1G8HDB6_9PSED</name>
<proteinExistence type="predicted"/>
<dbReference type="Pfam" id="PF13591">
    <property type="entry name" value="MerR_2"/>
    <property type="match status" value="1"/>
</dbReference>
<dbReference type="EMBL" id="FNDS01000005">
    <property type="protein sequence ID" value="SDI04633.1"/>
    <property type="molecule type" value="Genomic_DNA"/>
</dbReference>
<keyword evidence="3" id="KW-1185">Reference proteome</keyword>
<evidence type="ECO:0000256" key="1">
    <source>
        <dbReference type="SAM" id="Coils"/>
    </source>
</evidence>